<dbReference type="EMBL" id="JAODOQ010000001">
    <property type="protein sequence ID" value="MCT8987908.1"/>
    <property type="molecule type" value="Genomic_DNA"/>
</dbReference>
<keyword evidence="2" id="KW-1185">Reference proteome</keyword>
<name>A0ABT2P5K7_9GAMM</name>
<reference evidence="1" key="1">
    <citation type="submission" date="2022-09" db="EMBL/GenBank/DDBJ databases">
        <title>Shewanella sp. KJ10-1 sp.nov, isolated from marine algae.</title>
        <authorList>
            <person name="Butt M."/>
            <person name="Lee J.K."/>
            <person name="Kim J.M."/>
            <person name="Choi D.G."/>
        </authorList>
    </citation>
    <scope>NUCLEOTIDE SEQUENCE</scope>
    <source>
        <strain evidence="1">KJ10-1</strain>
    </source>
</reference>
<sequence>MDLFRTITLLSLTFIFLVPTKASELVNDPLYPDQWYLNGSEGPNGGSFGIGFNHYLESRITATDENITFIIGQGIKSDHEDIKSSMWINPDEIINNNIDDDLNGYIDDIHGVNITKKW</sequence>
<evidence type="ECO:0000313" key="1">
    <source>
        <dbReference type="EMBL" id="MCT8987908.1"/>
    </source>
</evidence>
<dbReference type="Gene3D" id="3.40.50.200">
    <property type="entry name" value="Peptidase S8/S53 domain"/>
    <property type="match status" value="1"/>
</dbReference>
<comment type="caution">
    <text evidence="1">The sequence shown here is derived from an EMBL/GenBank/DDBJ whole genome shotgun (WGS) entry which is preliminary data.</text>
</comment>
<evidence type="ECO:0000313" key="2">
    <source>
        <dbReference type="Proteomes" id="UP001431192"/>
    </source>
</evidence>
<dbReference type="RefSeq" id="WP_261734107.1">
    <property type="nucleotide sequence ID" value="NZ_JAODOQ010000001.1"/>
</dbReference>
<dbReference type="Proteomes" id="UP001431192">
    <property type="component" value="Unassembled WGS sequence"/>
</dbReference>
<dbReference type="InterPro" id="IPR036852">
    <property type="entry name" value="Peptidase_S8/S53_dom_sf"/>
</dbReference>
<protein>
    <submittedName>
        <fullName evidence="1">Uncharacterized protein</fullName>
    </submittedName>
</protein>
<organism evidence="1 2">
    <name type="scientific">Shewanella phaeophyticola</name>
    <dbReference type="NCBI Taxonomy" id="2978345"/>
    <lineage>
        <taxon>Bacteria</taxon>
        <taxon>Pseudomonadati</taxon>
        <taxon>Pseudomonadota</taxon>
        <taxon>Gammaproteobacteria</taxon>
        <taxon>Alteromonadales</taxon>
        <taxon>Shewanellaceae</taxon>
        <taxon>Shewanella</taxon>
    </lineage>
</organism>
<accession>A0ABT2P5K7</accession>
<proteinExistence type="predicted"/>
<gene>
    <name evidence="1" type="ORF">N4T56_17355</name>
</gene>